<dbReference type="Proteomes" id="UP000694396">
    <property type="component" value="Unplaced"/>
</dbReference>
<dbReference type="PROSITE" id="PS50969">
    <property type="entry name" value="FCP1"/>
    <property type="match status" value="1"/>
</dbReference>
<sequence length="313" mass="34523">MAGLGATPRTKKPSREGRGLLTPRAAAGGRAKSRQREGEQGERVPRGWARVSGSPTTPGKGRLVRQGVEESPSPGGSDPESPPPPPCPEGSYFSGIPEVEHQDFAVPVSPSLLSPRALTPGRDGPRRFRSKLQHTLVLGLDRVLLYSSLLAHEQQDATATFTVGFQESSYEVHVKLRPHVQEFLESLSKTYEIFIYTTVKKDYAKKLLEVLDPKKKLIRHCFSQSDCVCSQGCYWKDLTCLGRDLAKVVALDHTMKGFLVQAANWIPVPPWSGDPEDEELLRLIPALGRLCQAEDVRPAIQQQFQPCQPPAQD</sequence>
<feature type="domain" description="FCP1 homology" evidence="3">
    <location>
        <begin position="129"/>
        <end position="290"/>
    </location>
</feature>
<dbReference type="CDD" id="cd07521">
    <property type="entry name" value="HAD_FCP1-like"/>
    <property type="match status" value="1"/>
</dbReference>
<organism evidence="4 5">
    <name type="scientific">Cyanoderma ruficeps</name>
    <name type="common">rufous-capped babbler</name>
    <dbReference type="NCBI Taxonomy" id="181631"/>
    <lineage>
        <taxon>Eukaryota</taxon>
        <taxon>Metazoa</taxon>
        <taxon>Chordata</taxon>
        <taxon>Craniata</taxon>
        <taxon>Vertebrata</taxon>
        <taxon>Euteleostomi</taxon>
        <taxon>Archelosauria</taxon>
        <taxon>Archosauria</taxon>
        <taxon>Dinosauria</taxon>
        <taxon>Saurischia</taxon>
        <taxon>Theropoda</taxon>
        <taxon>Coelurosauria</taxon>
        <taxon>Aves</taxon>
        <taxon>Neognathae</taxon>
        <taxon>Neoaves</taxon>
        <taxon>Telluraves</taxon>
        <taxon>Australaves</taxon>
        <taxon>Passeriformes</taxon>
        <taxon>Sylvioidea</taxon>
        <taxon>Timaliidae</taxon>
        <taxon>Cyanoderma</taxon>
    </lineage>
</organism>
<evidence type="ECO:0000313" key="5">
    <source>
        <dbReference type="Proteomes" id="UP000694396"/>
    </source>
</evidence>
<dbReference type="InterPro" id="IPR050365">
    <property type="entry name" value="TIM50"/>
</dbReference>
<dbReference type="Ensembl" id="ENSCRFT00000008160.1">
    <property type="protein sequence ID" value="ENSCRFP00000007883.1"/>
    <property type="gene ID" value="ENSCRFG00000006197.1"/>
</dbReference>
<keyword evidence="1" id="KW-0378">Hydrolase</keyword>
<proteinExistence type="predicted"/>
<dbReference type="SMART" id="SM00577">
    <property type="entry name" value="CPDc"/>
    <property type="match status" value="1"/>
</dbReference>
<dbReference type="InterPro" id="IPR011948">
    <property type="entry name" value="Dullard_phosphatase"/>
</dbReference>
<feature type="compositionally biased region" description="Basic and acidic residues" evidence="2">
    <location>
        <begin position="34"/>
        <end position="45"/>
    </location>
</feature>
<evidence type="ECO:0000256" key="1">
    <source>
        <dbReference type="ARBA" id="ARBA00022912"/>
    </source>
</evidence>
<dbReference type="InterPro" id="IPR036412">
    <property type="entry name" value="HAD-like_sf"/>
</dbReference>
<feature type="compositionally biased region" description="Low complexity" evidence="2">
    <location>
        <begin position="69"/>
        <end position="79"/>
    </location>
</feature>
<dbReference type="InterPro" id="IPR004274">
    <property type="entry name" value="FCP1_dom"/>
</dbReference>
<keyword evidence="5" id="KW-1185">Reference proteome</keyword>
<dbReference type="PANTHER" id="PTHR12210">
    <property type="entry name" value="DULLARD PROTEIN PHOSPHATASE"/>
    <property type="match status" value="1"/>
</dbReference>
<dbReference type="SUPFAM" id="SSF56784">
    <property type="entry name" value="HAD-like"/>
    <property type="match status" value="1"/>
</dbReference>
<evidence type="ECO:0000256" key="2">
    <source>
        <dbReference type="SAM" id="MobiDB-lite"/>
    </source>
</evidence>
<reference evidence="4" key="2">
    <citation type="submission" date="2025-09" db="UniProtKB">
        <authorList>
            <consortium name="Ensembl"/>
        </authorList>
    </citation>
    <scope>IDENTIFICATION</scope>
</reference>
<reference evidence="4" key="1">
    <citation type="submission" date="2025-08" db="UniProtKB">
        <authorList>
            <consortium name="Ensembl"/>
        </authorList>
    </citation>
    <scope>IDENTIFICATION</scope>
</reference>
<dbReference type="Gene3D" id="3.40.50.1000">
    <property type="entry name" value="HAD superfamily/HAD-like"/>
    <property type="match status" value="1"/>
</dbReference>
<dbReference type="InterPro" id="IPR023214">
    <property type="entry name" value="HAD_sf"/>
</dbReference>
<dbReference type="NCBIfam" id="TIGR02251">
    <property type="entry name" value="HIF-SF_euk"/>
    <property type="match status" value="1"/>
</dbReference>
<evidence type="ECO:0000259" key="3">
    <source>
        <dbReference type="PROSITE" id="PS50969"/>
    </source>
</evidence>
<name>A0A8C3X992_9PASS</name>
<feature type="region of interest" description="Disordered" evidence="2">
    <location>
        <begin position="1"/>
        <end position="95"/>
    </location>
</feature>
<dbReference type="GO" id="GO:0004721">
    <property type="term" value="F:phosphoprotein phosphatase activity"/>
    <property type="evidence" value="ECO:0007669"/>
    <property type="project" value="UniProtKB-KW"/>
</dbReference>
<protein>
    <recommendedName>
        <fullName evidence="3">FCP1 homology domain-containing protein</fullName>
    </recommendedName>
</protein>
<keyword evidence="1" id="KW-0904">Protein phosphatase</keyword>
<accession>A0A8C3X992</accession>
<dbReference type="AlphaFoldDB" id="A0A8C3X992"/>
<dbReference type="Pfam" id="PF03031">
    <property type="entry name" value="NIF"/>
    <property type="match status" value="1"/>
</dbReference>
<evidence type="ECO:0000313" key="4">
    <source>
        <dbReference type="Ensembl" id="ENSCRFP00000007883.1"/>
    </source>
</evidence>